<dbReference type="HAMAP" id="MF_00014">
    <property type="entry name" value="Ribosome_mat_RimM"/>
    <property type="match status" value="1"/>
</dbReference>
<evidence type="ECO:0000313" key="4">
    <source>
        <dbReference type="EMBL" id="KAA3158588.1"/>
    </source>
</evidence>
<dbReference type="EMBL" id="VVND01000016">
    <property type="protein sequence ID" value="KAA3158588.1"/>
    <property type="molecule type" value="Genomic_DNA"/>
</dbReference>
<sequence length="225" mass="24237">MSVSIPAGRINKLFGTDGGVMLSLYADFPADFDTDIPLLVTIDALEVPLWCERFERRGASGAVAAFADFDTERRAQELLGLEFRIRFDEEDDDEFYMEDLIGFAVTGFEMRHGGTENGGNGGNDDGNNANNDTCNDDGSRGGSRGGSNDNANANSAGSDAGNSMPPAGQFAGRVADYYDSEANPLFELEIGGRRVLVPAAEEFIAHIDFEGRTMKMILPEGLIDL</sequence>
<dbReference type="Proteomes" id="UP000324870">
    <property type="component" value="Unassembled WGS sequence"/>
</dbReference>
<feature type="compositionally biased region" description="Low complexity" evidence="2">
    <location>
        <begin position="146"/>
        <end position="163"/>
    </location>
</feature>
<protein>
    <recommendedName>
        <fullName evidence="1">Ribosome maturation factor RimM</fullName>
    </recommendedName>
</protein>
<evidence type="ECO:0000313" key="5">
    <source>
        <dbReference type="Proteomes" id="UP000324870"/>
    </source>
</evidence>
<keyword evidence="1" id="KW-0963">Cytoplasm</keyword>
<dbReference type="InterPro" id="IPR056792">
    <property type="entry name" value="PRC_RimM"/>
</dbReference>
<comment type="similarity">
    <text evidence="1">Belongs to the RimM family.</text>
</comment>
<gene>
    <name evidence="1" type="primary">rimM</name>
    <name evidence="4" type="ORF">F2A26_10265</name>
</gene>
<keyword evidence="1" id="KW-0698">rRNA processing</keyword>
<evidence type="ECO:0000256" key="2">
    <source>
        <dbReference type="SAM" id="MobiDB-lite"/>
    </source>
</evidence>
<comment type="function">
    <text evidence="1">An accessory protein needed during the final step in the assembly of 30S ribosomal subunit, possibly for assembly of the head region. Essential for efficient processing of 16S rRNA. May be needed both before and after RbfA during the maturation of 16S rRNA. It has affinity for free ribosomal 30S subunits but not for 70S ribosomes.</text>
</comment>
<comment type="domain">
    <text evidence="1">The PRC barrel domain binds ribosomal protein uS19.</text>
</comment>
<evidence type="ECO:0000259" key="3">
    <source>
        <dbReference type="Pfam" id="PF24986"/>
    </source>
</evidence>
<comment type="subunit">
    <text evidence="1">Binds ribosomal protein uS19.</text>
</comment>
<feature type="compositionally biased region" description="Gly residues" evidence="2">
    <location>
        <begin position="115"/>
        <end position="124"/>
    </location>
</feature>
<reference evidence="4 5" key="1">
    <citation type="journal article" date="2019" name="Nat. Med.">
        <title>A library of human gut bacterial isolates paired with longitudinal multiomics data enables mechanistic microbiome research.</title>
        <authorList>
            <person name="Poyet M."/>
            <person name="Groussin M."/>
            <person name="Gibbons S.M."/>
            <person name="Avila-Pacheco J."/>
            <person name="Jiang X."/>
            <person name="Kearney S.M."/>
            <person name="Perrotta A.R."/>
            <person name="Berdy B."/>
            <person name="Zhao S."/>
            <person name="Lieberman T.D."/>
            <person name="Swanson P.K."/>
            <person name="Smith M."/>
            <person name="Roesemann S."/>
            <person name="Alexander J.E."/>
            <person name="Rich S.A."/>
            <person name="Livny J."/>
            <person name="Vlamakis H."/>
            <person name="Clish C."/>
            <person name="Bullock K."/>
            <person name="Deik A."/>
            <person name="Scott J."/>
            <person name="Pierce K.A."/>
            <person name="Xavier R.J."/>
            <person name="Alm E.J."/>
        </authorList>
    </citation>
    <scope>NUCLEOTIDE SEQUENCE [LARGE SCALE GENOMIC DNA]</scope>
    <source>
        <strain evidence="4 5">BIOML-A1</strain>
    </source>
</reference>
<dbReference type="InterPro" id="IPR011961">
    <property type="entry name" value="RimM"/>
</dbReference>
<organism evidence="4 5">
    <name type="scientific">Alistipes finegoldii</name>
    <dbReference type="NCBI Taxonomy" id="214856"/>
    <lineage>
        <taxon>Bacteria</taxon>
        <taxon>Pseudomonadati</taxon>
        <taxon>Bacteroidota</taxon>
        <taxon>Bacteroidia</taxon>
        <taxon>Bacteroidales</taxon>
        <taxon>Rikenellaceae</taxon>
        <taxon>Alistipes</taxon>
    </lineage>
</organism>
<feature type="region of interest" description="Disordered" evidence="2">
    <location>
        <begin position="114"/>
        <end position="167"/>
    </location>
</feature>
<feature type="domain" description="Ribosome maturation factor RimM PRC barrel" evidence="3">
    <location>
        <begin position="169"/>
        <end position="222"/>
    </location>
</feature>
<dbReference type="Pfam" id="PF24986">
    <property type="entry name" value="PRC_RimM"/>
    <property type="match status" value="1"/>
</dbReference>
<dbReference type="RefSeq" id="WP_130063337.1">
    <property type="nucleotide sequence ID" value="NZ_DBGCRH010000017.1"/>
</dbReference>
<comment type="subcellular location">
    <subcellularLocation>
        <location evidence="1">Cytoplasm</location>
    </subcellularLocation>
</comment>
<dbReference type="InterPro" id="IPR011033">
    <property type="entry name" value="PRC_barrel-like_sf"/>
</dbReference>
<name>A0ABQ6S1Y4_9BACT</name>
<keyword evidence="1" id="KW-0143">Chaperone</keyword>
<keyword evidence="5" id="KW-1185">Reference proteome</keyword>
<dbReference type="SUPFAM" id="SSF50346">
    <property type="entry name" value="PRC-barrel domain"/>
    <property type="match status" value="1"/>
</dbReference>
<evidence type="ECO:0000256" key="1">
    <source>
        <dbReference type="HAMAP-Rule" id="MF_00014"/>
    </source>
</evidence>
<keyword evidence="1" id="KW-0690">Ribosome biogenesis</keyword>
<comment type="caution">
    <text evidence="4">The sequence shown here is derived from an EMBL/GenBank/DDBJ whole genome shotgun (WGS) entry which is preliminary data.</text>
</comment>
<proteinExistence type="inferred from homology"/>
<dbReference type="Gene3D" id="2.30.30.240">
    <property type="entry name" value="PRC-barrel domain"/>
    <property type="match status" value="1"/>
</dbReference>
<accession>A0ABQ6S1Y4</accession>